<dbReference type="SUPFAM" id="SSF57783">
    <property type="entry name" value="Zinc beta-ribbon"/>
    <property type="match status" value="1"/>
</dbReference>
<gene>
    <name evidence="2" type="ORF">CIK91_02895</name>
</gene>
<dbReference type="RefSeq" id="WP_094448104.1">
    <property type="nucleotide sequence ID" value="NZ_CP091798.1"/>
</dbReference>
<dbReference type="GeneID" id="96768630"/>
<dbReference type="Gene3D" id="2.20.25.10">
    <property type="match status" value="1"/>
</dbReference>
<dbReference type="Pfam" id="PF08274">
    <property type="entry name" value="Zn_Ribbon_YjdM"/>
    <property type="match status" value="1"/>
</dbReference>
<name>A0ABX4EJ67_SEGBR</name>
<evidence type="ECO:0000259" key="1">
    <source>
        <dbReference type="Pfam" id="PF08274"/>
    </source>
</evidence>
<feature type="domain" description="Protein YjdM N-terminal" evidence="1">
    <location>
        <begin position="5"/>
        <end position="30"/>
    </location>
</feature>
<keyword evidence="3" id="KW-1185">Reference proteome</keyword>
<comment type="caution">
    <text evidence="2">The sequence shown here is derived from an EMBL/GenBank/DDBJ whole genome shotgun (WGS) entry which is preliminary data.</text>
</comment>
<protein>
    <recommendedName>
        <fullName evidence="1">Protein YjdM N-terminal domain-containing protein</fullName>
    </recommendedName>
</protein>
<evidence type="ECO:0000313" key="2">
    <source>
        <dbReference type="EMBL" id="OYP56289.1"/>
    </source>
</evidence>
<dbReference type="InterPro" id="IPR013987">
    <property type="entry name" value="YjdM_N"/>
</dbReference>
<accession>A0ABX4EJ67</accession>
<evidence type="ECO:0000313" key="3">
    <source>
        <dbReference type="Proteomes" id="UP000216189"/>
    </source>
</evidence>
<dbReference type="EMBL" id="NPJF01000023">
    <property type="protein sequence ID" value="OYP56289.1"/>
    <property type="molecule type" value="Genomic_DNA"/>
</dbReference>
<sequence>MTVECPKCGMENAYHDGVNYVCPDCDYEWDDELDLLEDE</sequence>
<organism evidence="2 3">
    <name type="scientific">Segatella bryantii</name>
    <name type="common">Prevotella bryantii</name>
    <dbReference type="NCBI Taxonomy" id="77095"/>
    <lineage>
        <taxon>Bacteria</taxon>
        <taxon>Pseudomonadati</taxon>
        <taxon>Bacteroidota</taxon>
        <taxon>Bacteroidia</taxon>
        <taxon>Bacteroidales</taxon>
        <taxon>Prevotellaceae</taxon>
        <taxon>Segatella</taxon>
    </lineage>
</organism>
<dbReference type="Proteomes" id="UP000216189">
    <property type="component" value="Unassembled WGS sequence"/>
</dbReference>
<reference evidence="2 3" key="1">
    <citation type="submission" date="2017-08" db="EMBL/GenBank/DDBJ databases">
        <title>Comparative genomics of non-oral Prevotella species.</title>
        <authorList>
            <person name="Accetto T."/>
            <person name="Nograsek B."/>
            <person name="Avgustin G."/>
        </authorList>
    </citation>
    <scope>NUCLEOTIDE SEQUENCE [LARGE SCALE GENOMIC DNA]</scope>
    <source>
        <strain evidence="2 3">TC1-1</strain>
    </source>
</reference>
<proteinExistence type="predicted"/>